<feature type="region of interest" description="Disordered" evidence="7">
    <location>
        <begin position="224"/>
        <end position="321"/>
    </location>
</feature>
<sequence length="321" mass="36330">MCVMRFGLSCLFFHQQTTTTFRRREPIWNDHSTDTDADTRDLIADNHRYSPSHKKRSRAPEIKNTSSKPKAKVALLQYACSDTYLDLTIISITTTTLASRDQNTPLPQIPKMEPRARAGKNVGKMNFGHNELAQLLYSHGDARLPLNETVRLLDEVLTDFIQGVSFEATRAAHHAGRQKVKFEDFEFAMRRNPRFMGKIQEVFEKKKEIEAARKNFNIEDQWMKDAEREEKEKADREKDKAGGGEGTEKVKGKRGRPRKDRGVSAGSGSQSQSQSVQPEGSGSQSQSQLVDRMDIGEEDLEDGLDDDLEGDADVVSAIRRR</sequence>
<dbReference type="AlphaFoldDB" id="A0AAN7A417"/>
<proteinExistence type="inferred from homology"/>
<feature type="compositionally biased region" description="Basic and acidic residues" evidence="7">
    <location>
        <begin position="32"/>
        <end position="48"/>
    </location>
</feature>
<evidence type="ECO:0000256" key="4">
    <source>
        <dbReference type="ARBA" id="ARBA00023242"/>
    </source>
</evidence>
<dbReference type="Pfam" id="PF02269">
    <property type="entry name" value="TFIID-18kDa"/>
    <property type="match status" value="1"/>
</dbReference>
<dbReference type="EMBL" id="MU866356">
    <property type="protein sequence ID" value="KAK4173273.1"/>
    <property type="molecule type" value="Genomic_DNA"/>
</dbReference>
<dbReference type="GO" id="GO:0046982">
    <property type="term" value="F:protein heterodimerization activity"/>
    <property type="evidence" value="ECO:0007669"/>
    <property type="project" value="InterPro"/>
</dbReference>
<evidence type="ECO:0000256" key="5">
    <source>
        <dbReference type="ARBA" id="ARBA00038392"/>
    </source>
</evidence>
<dbReference type="PANTHER" id="PTHR11380:SF5">
    <property type="entry name" value="TRANSCRIPTION INITIATION FACTOR TFIID SUBUNIT 13"/>
    <property type="match status" value="1"/>
</dbReference>
<dbReference type="SUPFAM" id="SSF47113">
    <property type="entry name" value="Histone-fold"/>
    <property type="match status" value="2"/>
</dbReference>
<dbReference type="InterPro" id="IPR003195">
    <property type="entry name" value="TFIID_TAF13"/>
</dbReference>
<gene>
    <name evidence="8" type="ORF">QBC36DRAFT_381128</name>
</gene>
<dbReference type="InterPro" id="IPR009072">
    <property type="entry name" value="Histone-fold"/>
</dbReference>
<feature type="compositionally biased region" description="Basic and acidic residues" evidence="7">
    <location>
        <begin position="224"/>
        <end position="250"/>
    </location>
</feature>
<reference evidence="8" key="1">
    <citation type="journal article" date="2023" name="Mol. Phylogenet. Evol.">
        <title>Genome-scale phylogeny and comparative genomics of the fungal order Sordariales.</title>
        <authorList>
            <person name="Hensen N."/>
            <person name="Bonometti L."/>
            <person name="Westerberg I."/>
            <person name="Brannstrom I.O."/>
            <person name="Guillou S."/>
            <person name="Cros-Aarteil S."/>
            <person name="Calhoun S."/>
            <person name="Haridas S."/>
            <person name="Kuo A."/>
            <person name="Mondo S."/>
            <person name="Pangilinan J."/>
            <person name="Riley R."/>
            <person name="LaButti K."/>
            <person name="Andreopoulos B."/>
            <person name="Lipzen A."/>
            <person name="Chen C."/>
            <person name="Yan M."/>
            <person name="Daum C."/>
            <person name="Ng V."/>
            <person name="Clum A."/>
            <person name="Steindorff A."/>
            <person name="Ohm R.A."/>
            <person name="Martin F."/>
            <person name="Silar P."/>
            <person name="Natvig D.O."/>
            <person name="Lalanne C."/>
            <person name="Gautier V."/>
            <person name="Ament-Velasquez S.L."/>
            <person name="Kruys A."/>
            <person name="Hutchinson M.I."/>
            <person name="Powell A.J."/>
            <person name="Barry K."/>
            <person name="Miller A.N."/>
            <person name="Grigoriev I.V."/>
            <person name="Debuchy R."/>
            <person name="Gladieux P."/>
            <person name="Hiltunen Thoren M."/>
            <person name="Johannesson H."/>
        </authorList>
    </citation>
    <scope>NUCLEOTIDE SEQUENCE</scope>
    <source>
        <strain evidence="8">CBS 892.96</strain>
    </source>
</reference>
<comment type="subcellular location">
    <subcellularLocation>
        <location evidence="1">Nucleus</location>
    </subcellularLocation>
</comment>
<evidence type="ECO:0000256" key="3">
    <source>
        <dbReference type="ARBA" id="ARBA00023163"/>
    </source>
</evidence>
<evidence type="ECO:0000313" key="9">
    <source>
        <dbReference type="Proteomes" id="UP001302321"/>
    </source>
</evidence>
<dbReference type="Gene3D" id="1.10.20.10">
    <property type="entry name" value="Histone, subunit A"/>
    <property type="match status" value="1"/>
</dbReference>
<keyword evidence="4" id="KW-0539">Nucleus</keyword>
<keyword evidence="3" id="KW-0804">Transcription</keyword>
<comment type="caution">
    <text evidence="8">The sequence shown here is derived from an EMBL/GenBank/DDBJ whole genome shotgun (WGS) entry which is preliminary data.</text>
</comment>
<evidence type="ECO:0000256" key="6">
    <source>
        <dbReference type="ARBA" id="ARBA00040136"/>
    </source>
</evidence>
<organism evidence="8 9">
    <name type="scientific">Triangularia setosa</name>
    <dbReference type="NCBI Taxonomy" id="2587417"/>
    <lineage>
        <taxon>Eukaryota</taxon>
        <taxon>Fungi</taxon>
        <taxon>Dikarya</taxon>
        <taxon>Ascomycota</taxon>
        <taxon>Pezizomycotina</taxon>
        <taxon>Sordariomycetes</taxon>
        <taxon>Sordariomycetidae</taxon>
        <taxon>Sordariales</taxon>
        <taxon>Podosporaceae</taxon>
        <taxon>Triangularia</taxon>
    </lineage>
</organism>
<name>A0AAN7A417_9PEZI</name>
<dbReference type="GO" id="GO:0005669">
    <property type="term" value="C:transcription factor TFIID complex"/>
    <property type="evidence" value="ECO:0007669"/>
    <property type="project" value="TreeGrafter"/>
</dbReference>
<dbReference type="GO" id="GO:0051123">
    <property type="term" value="P:RNA polymerase II preinitiation complex assembly"/>
    <property type="evidence" value="ECO:0007669"/>
    <property type="project" value="TreeGrafter"/>
</dbReference>
<accession>A0AAN7A417</accession>
<evidence type="ECO:0000313" key="8">
    <source>
        <dbReference type="EMBL" id="KAK4173273.1"/>
    </source>
</evidence>
<dbReference type="Proteomes" id="UP001302321">
    <property type="component" value="Unassembled WGS sequence"/>
</dbReference>
<dbReference type="PANTHER" id="PTHR11380">
    <property type="entry name" value="TRANSCRIPTION INITIATION FACTOR TFIID/SUPT3-RELATED"/>
    <property type="match status" value="1"/>
</dbReference>
<evidence type="ECO:0000256" key="7">
    <source>
        <dbReference type="SAM" id="MobiDB-lite"/>
    </source>
</evidence>
<protein>
    <recommendedName>
        <fullName evidence="6">Transcription initiation factor TFIID subunit 13</fullName>
    </recommendedName>
</protein>
<evidence type="ECO:0000256" key="1">
    <source>
        <dbReference type="ARBA" id="ARBA00004123"/>
    </source>
</evidence>
<keyword evidence="2" id="KW-0805">Transcription regulation</keyword>
<keyword evidence="9" id="KW-1185">Reference proteome</keyword>
<feature type="compositionally biased region" description="Acidic residues" evidence="7">
    <location>
        <begin position="296"/>
        <end position="312"/>
    </location>
</feature>
<reference evidence="8" key="2">
    <citation type="submission" date="2023-05" db="EMBL/GenBank/DDBJ databases">
        <authorList>
            <consortium name="Lawrence Berkeley National Laboratory"/>
            <person name="Steindorff A."/>
            <person name="Hensen N."/>
            <person name="Bonometti L."/>
            <person name="Westerberg I."/>
            <person name="Brannstrom I.O."/>
            <person name="Guillou S."/>
            <person name="Cros-Aarteil S."/>
            <person name="Calhoun S."/>
            <person name="Haridas S."/>
            <person name="Kuo A."/>
            <person name="Mondo S."/>
            <person name="Pangilinan J."/>
            <person name="Riley R."/>
            <person name="Labutti K."/>
            <person name="Andreopoulos B."/>
            <person name="Lipzen A."/>
            <person name="Chen C."/>
            <person name="Yanf M."/>
            <person name="Daum C."/>
            <person name="Ng V."/>
            <person name="Clum A."/>
            <person name="Ohm R."/>
            <person name="Martin F."/>
            <person name="Silar P."/>
            <person name="Natvig D."/>
            <person name="Lalanne C."/>
            <person name="Gautier V."/>
            <person name="Ament-Velasquez S.L."/>
            <person name="Kruys A."/>
            <person name="Hutchinson M.I."/>
            <person name="Powell A.J."/>
            <person name="Barry K."/>
            <person name="Miller A.N."/>
            <person name="Grigoriev I.V."/>
            <person name="Debuchy R."/>
            <person name="Gladieux P."/>
            <person name="Thoren M.H."/>
            <person name="Johannesson H."/>
        </authorList>
    </citation>
    <scope>NUCLEOTIDE SEQUENCE</scope>
    <source>
        <strain evidence="8">CBS 892.96</strain>
    </source>
</reference>
<feature type="compositionally biased region" description="Low complexity" evidence="7">
    <location>
        <begin position="263"/>
        <end position="288"/>
    </location>
</feature>
<evidence type="ECO:0000256" key="2">
    <source>
        <dbReference type="ARBA" id="ARBA00023015"/>
    </source>
</evidence>
<comment type="similarity">
    <text evidence="5">Belongs to the TAF13 family.</text>
</comment>
<feature type="region of interest" description="Disordered" evidence="7">
    <location>
        <begin position="32"/>
        <end position="66"/>
    </location>
</feature>